<feature type="transmembrane region" description="Helical" evidence="6">
    <location>
        <begin position="283"/>
        <end position="301"/>
    </location>
</feature>
<feature type="transmembrane region" description="Helical" evidence="6">
    <location>
        <begin position="443"/>
        <end position="463"/>
    </location>
</feature>
<feature type="transmembrane region" description="Helical" evidence="6">
    <location>
        <begin position="503"/>
        <end position="521"/>
    </location>
</feature>
<dbReference type="InterPro" id="IPR052159">
    <property type="entry name" value="Competence_DNA_uptake"/>
</dbReference>
<dbReference type="EMBL" id="CP046401">
    <property type="protein sequence ID" value="QGY42871.1"/>
    <property type="molecule type" value="Genomic_DNA"/>
</dbReference>
<feature type="transmembrane region" description="Helical" evidence="6">
    <location>
        <begin position="384"/>
        <end position="407"/>
    </location>
</feature>
<feature type="transmembrane region" description="Helical" evidence="6">
    <location>
        <begin position="414"/>
        <end position="437"/>
    </location>
</feature>
<keyword evidence="10" id="KW-1185">Reference proteome</keyword>
<dbReference type="PANTHER" id="PTHR30619">
    <property type="entry name" value="DNA INTERNALIZATION/COMPETENCE PROTEIN COMEC/REC2"/>
    <property type="match status" value="1"/>
</dbReference>
<feature type="domain" description="ComEC/Rec2-related protein" evidence="7">
    <location>
        <begin position="231"/>
        <end position="498"/>
    </location>
</feature>
<feature type="transmembrane region" description="Helical" evidence="6">
    <location>
        <begin position="15"/>
        <end position="48"/>
    </location>
</feature>
<evidence type="ECO:0000256" key="6">
    <source>
        <dbReference type="SAM" id="Phobius"/>
    </source>
</evidence>
<reference evidence="9 10" key="1">
    <citation type="submission" date="2019-11" db="EMBL/GenBank/DDBJ databases">
        <authorList>
            <person name="Zheng R.K."/>
            <person name="Sun C.M."/>
        </authorList>
    </citation>
    <scope>NUCLEOTIDE SEQUENCE [LARGE SCALE GENOMIC DNA]</scope>
    <source>
        <strain evidence="9 10">WC007</strain>
    </source>
</reference>
<feature type="domain" description="DUF4131" evidence="8">
    <location>
        <begin position="30"/>
        <end position="189"/>
    </location>
</feature>
<evidence type="ECO:0000313" key="9">
    <source>
        <dbReference type="EMBL" id="QGY42871.1"/>
    </source>
</evidence>
<dbReference type="RefSeq" id="WP_158863436.1">
    <property type="nucleotide sequence ID" value="NZ_CP046401.1"/>
</dbReference>
<evidence type="ECO:0000259" key="7">
    <source>
        <dbReference type="Pfam" id="PF03772"/>
    </source>
</evidence>
<evidence type="ECO:0000259" key="8">
    <source>
        <dbReference type="Pfam" id="PF13567"/>
    </source>
</evidence>
<dbReference type="NCBIfam" id="TIGR00360">
    <property type="entry name" value="ComEC_N-term"/>
    <property type="match status" value="1"/>
</dbReference>
<dbReference type="KEGG" id="mcos:GM418_04130"/>
<comment type="subcellular location">
    <subcellularLocation>
        <location evidence="1">Cell membrane</location>
        <topology evidence="1">Multi-pass membrane protein</topology>
    </subcellularLocation>
</comment>
<evidence type="ECO:0000256" key="5">
    <source>
        <dbReference type="ARBA" id="ARBA00023136"/>
    </source>
</evidence>
<name>A0A6I6JKM6_9BACT</name>
<feature type="transmembrane region" description="Helical" evidence="6">
    <location>
        <begin position="336"/>
        <end position="364"/>
    </location>
</feature>
<evidence type="ECO:0000313" key="10">
    <source>
        <dbReference type="Proteomes" id="UP000428260"/>
    </source>
</evidence>
<feature type="transmembrane region" description="Helical" evidence="6">
    <location>
        <begin position="251"/>
        <end position="271"/>
    </location>
</feature>
<feature type="transmembrane region" description="Helical" evidence="6">
    <location>
        <begin position="475"/>
        <end position="497"/>
    </location>
</feature>
<dbReference type="Proteomes" id="UP000428260">
    <property type="component" value="Chromosome"/>
</dbReference>
<dbReference type="Pfam" id="PF03772">
    <property type="entry name" value="Competence"/>
    <property type="match status" value="1"/>
</dbReference>
<feature type="transmembrane region" description="Helical" evidence="6">
    <location>
        <begin position="60"/>
        <end position="79"/>
    </location>
</feature>
<organism evidence="9 10">
    <name type="scientific">Maribellus comscasis</name>
    <dbReference type="NCBI Taxonomy" id="2681766"/>
    <lineage>
        <taxon>Bacteria</taxon>
        <taxon>Pseudomonadati</taxon>
        <taxon>Bacteroidota</taxon>
        <taxon>Bacteroidia</taxon>
        <taxon>Marinilabiliales</taxon>
        <taxon>Prolixibacteraceae</taxon>
        <taxon>Maribellus</taxon>
    </lineage>
</organism>
<dbReference type="InterPro" id="IPR025405">
    <property type="entry name" value="DUF4131"/>
</dbReference>
<evidence type="ECO:0000256" key="1">
    <source>
        <dbReference type="ARBA" id="ARBA00004651"/>
    </source>
</evidence>
<evidence type="ECO:0000256" key="2">
    <source>
        <dbReference type="ARBA" id="ARBA00022475"/>
    </source>
</evidence>
<dbReference type="Pfam" id="PF13567">
    <property type="entry name" value="DUF4131"/>
    <property type="match status" value="1"/>
</dbReference>
<proteinExistence type="predicted"/>
<protein>
    <submittedName>
        <fullName evidence="9">DUF4131 domain-containing protein</fullName>
    </submittedName>
</protein>
<keyword evidence="4 6" id="KW-1133">Transmembrane helix</keyword>
<evidence type="ECO:0000256" key="3">
    <source>
        <dbReference type="ARBA" id="ARBA00022692"/>
    </source>
</evidence>
<keyword evidence="2" id="KW-1003">Cell membrane</keyword>
<dbReference type="GO" id="GO:0005886">
    <property type="term" value="C:plasma membrane"/>
    <property type="evidence" value="ECO:0007669"/>
    <property type="project" value="UniProtKB-SubCell"/>
</dbReference>
<keyword evidence="5 6" id="KW-0472">Membrane</keyword>
<dbReference type="PANTHER" id="PTHR30619:SF1">
    <property type="entry name" value="RECOMBINATION PROTEIN 2"/>
    <property type="match status" value="1"/>
</dbReference>
<gene>
    <name evidence="9" type="ORF">GM418_04130</name>
</gene>
<dbReference type="InterPro" id="IPR004477">
    <property type="entry name" value="ComEC_N"/>
</dbReference>
<dbReference type="AlphaFoldDB" id="A0A6I6JKM6"/>
<sequence length="677" mass="77549">MEQTVQKIPFLRLTIALALGIMICAQATIPTLLILPVIITVFFSLIFLHKNYSFNRRTLFGILVHFLFFSVGVLTFHLYNKKPTFYKEGKFWATVFETPQEKENSYKSVLLIRAFSSSGDNKYTKTKEKIIVYFEPNKRMSSLSPGDQIIFSQSPQIIQNNGNPFEFDYKSYLARKKIYRQIYLPSDEWTKTNLKPKLSLIILAEKTRDKLLKKYREQNIGENEFEILSALTLGYKRELDPEIKRVFSSAGAMHVLAVSGLHVGIIYWVLITSLGFIKRKKTGRLLFALLAIFCLWTYAFVTGLSPSVLRATTMFSFFVIGDSIKRKGNIYNSLAASALFLLLINPNNLFEVGFQLSFSAVFGIVYLQPKISRLLPIKYKLPNYFWTLLTVSIAAQIATFPISTFYFKKFPSYFFISNLFVIPAVFILIPLGIMLLIFSSIPILSNSISLAVNGVLYSVYFLLKKIENLPFAVQKISFTTPELIFVVTILVSFLLILKTPRTLYIKITLISILLLVCNSLIQNIQTRNTNQLIVYNSGENLILQLISGKSNYVVSDKEIHDDDYEKTHIENTTVKMNLKPALYLNPNKTFKNGELFIKNGLIFFKGKIIAENENANKLPPNIIADFVINPVYFTKEKQNYINKSSIIITNKRFIPKSNPFSNQIFNVTKQGAYQKKW</sequence>
<evidence type="ECO:0000256" key="4">
    <source>
        <dbReference type="ARBA" id="ARBA00022989"/>
    </source>
</evidence>
<keyword evidence="3 6" id="KW-0812">Transmembrane</keyword>
<accession>A0A6I6JKM6</accession>